<accession>A0A914BZA3</accession>
<dbReference type="Pfam" id="PF05049">
    <property type="entry name" value="IIGP"/>
    <property type="match status" value="1"/>
</dbReference>
<evidence type="ECO:0000256" key="1">
    <source>
        <dbReference type="ARBA" id="ARBA00005429"/>
    </source>
</evidence>
<dbReference type="SUPFAM" id="SSF52540">
    <property type="entry name" value="P-loop containing nucleoside triphosphate hydrolases"/>
    <property type="match status" value="1"/>
</dbReference>
<feature type="domain" description="IRG-type G" evidence="2">
    <location>
        <begin position="66"/>
        <end position="252"/>
    </location>
</feature>
<dbReference type="WBParaSite" id="ACRNAN_Path_1318.g5175.t1">
    <property type="protein sequence ID" value="ACRNAN_Path_1318.g5175.t1"/>
    <property type="gene ID" value="ACRNAN_Path_1318.g5175"/>
</dbReference>
<dbReference type="PROSITE" id="PS51716">
    <property type="entry name" value="G_IRG"/>
    <property type="match status" value="1"/>
</dbReference>
<evidence type="ECO:0000313" key="4">
    <source>
        <dbReference type="WBParaSite" id="ACRNAN_Path_1318.g5175.t1"/>
    </source>
</evidence>
<dbReference type="AlphaFoldDB" id="A0A914BZA3"/>
<evidence type="ECO:0000259" key="2">
    <source>
        <dbReference type="PROSITE" id="PS51716"/>
    </source>
</evidence>
<dbReference type="PANTHER" id="PTHR14143:SF1">
    <property type="entry name" value="IRG-TYPE G DOMAIN-CONTAINING PROTEIN"/>
    <property type="match status" value="1"/>
</dbReference>
<evidence type="ECO:0000313" key="3">
    <source>
        <dbReference type="Proteomes" id="UP000887540"/>
    </source>
</evidence>
<organism evidence="3 4">
    <name type="scientific">Acrobeloides nanus</name>
    <dbReference type="NCBI Taxonomy" id="290746"/>
    <lineage>
        <taxon>Eukaryota</taxon>
        <taxon>Metazoa</taxon>
        <taxon>Ecdysozoa</taxon>
        <taxon>Nematoda</taxon>
        <taxon>Chromadorea</taxon>
        <taxon>Rhabditida</taxon>
        <taxon>Tylenchina</taxon>
        <taxon>Cephalobomorpha</taxon>
        <taxon>Cephaloboidea</taxon>
        <taxon>Cephalobidae</taxon>
        <taxon>Acrobeloides</taxon>
    </lineage>
</organism>
<name>A0A914BZA3_9BILA</name>
<protein>
    <submittedName>
        <fullName evidence="4">IRG-type G domain-containing protein</fullName>
    </submittedName>
</protein>
<dbReference type="Gene3D" id="3.40.50.300">
    <property type="entry name" value="P-loop containing nucleotide triphosphate hydrolases"/>
    <property type="match status" value="1"/>
</dbReference>
<sequence length="271" mass="30523">MGAGTSSAQNVEIALKAIDASIQILTLLIKLVQEFKSRPKNSIAIEENYVEAVNDARKSHGIDSDGYFNFGFAGRVNTGKSSLINALRGMKDNDPGAARVGITDTTYNVVNYSYPDYPYVKLFDLPGSGSLARDATTYFSDLYLCAFDCLIILTEGSIGEEELQFARKARSYNQAVCFVRSRCDQDMANLKENCVIEEINEESISEFIENTAEYYKNQLNMNAPDLTQVPCFFISSRSMYKFIRKMPTMLYQEAEFLKYIVQMSLTRRGQL</sequence>
<dbReference type="InterPro" id="IPR030385">
    <property type="entry name" value="G_IRG_dom"/>
</dbReference>
<dbReference type="GO" id="GO:0005525">
    <property type="term" value="F:GTP binding"/>
    <property type="evidence" value="ECO:0007669"/>
    <property type="project" value="InterPro"/>
</dbReference>
<dbReference type="GO" id="GO:0016020">
    <property type="term" value="C:membrane"/>
    <property type="evidence" value="ECO:0007669"/>
    <property type="project" value="InterPro"/>
</dbReference>
<keyword evidence="3" id="KW-1185">Reference proteome</keyword>
<dbReference type="InterPro" id="IPR007743">
    <property type="entry name" value="Immunity-related_GTPase-like"/>
</dbReference>
<dbReference type="Proteomes" id="UP000887540">
    <property type="component" value="Unplaced"/>
</dbReference>
<dbReference type="PANTHER" id="PTHR14143">
    <property type="entry name" value="INTERFERON-INDUCIBLE GTPASE FAMILY MEMBER"/>
    <property type="match status" value="1"/>
</dbReference>
<comment type="similarity">
    <text evidence="1">Belongs to the TRAFAC class dynamin-like GTPase superfamily. IRG family.</text>
</comment>
<reference evidence="4" key="1">
    <citation type="submission" date="2022-11" db="UniProtKB">
        <authorList>
            <consortium name="WormBaseParasite"/>
        </authorList>
    </citation>
    <scope>IDENTIFICATION</scope>
</reference>
<proteinExistence type="inferred from homology"/>
<dbReference type="InterPro" id="IPR027417">
    <property type="entry name" value="P-loop_NTPase"/>
</dbReference>